<gene>
    <name evidence="2" type="ORF">J057_21770</name>
</gene>
<dbReference type="PATRIC" id="fig|626887.3.peg.4355"/>
<dbReference type="Pfam" id="PF24720">
    <property type="entry name" value="DUF7673"/>
    <property type="match status" value="1"/>
</dbReference>
<evidence type="ECO:0000313" key="3">
    <source>
        <dbReference type="Proteomes" id="UP000013165"/>
    </source>
</evidence>
<evidence type="ECO:0000313" key="2">
    <source>
        <dbReference type="EMBL" id="ENO14066.1"/>
    </source>
</evidence>
<keyword evidence="3" id="KW-1185">Reference proteome</keyword>
<comment type="caution">
    <text evidence="2">The sequence shown here is derived from an EMBL/GenBank/DDBJ whole genome shotgun (WGS) entry which is preliminary data.</text>
</comment>
<evidence type="ECO:0000259" key="1">
    <source>
        <dbReference type="Pfam" id="PF24720"/>
    </source>
</evidence>
<dbReference type="OrthoDB" id="5736285at2"/>
<accession>N6WR63</accession>
<sequence>METEISTAIRGQISEAEVICSELSVTVGEYHQAIEALWTHAMAETGERRPASLVLLGAYDPPNWAITFSDLASLDYKLLKAALVVLRGRLVLGIEPHTMMRNGSNRLRQLMEEVFSCYTQATQ</sequence>
<name>N6WR63_9GAMM</name>
<reference evidence="2 3" key="1">
    <citation type="journal article" date="2013" name="Genome Announc.">
        <title>Genome Sequence of the Polycyclic Aromatic Hydrocarbon-Degrading Bacterium Strain Marinobacter nanhaiticus D15-8WT.</title>
        <authorList>
            <person name="Cui Z."/>
            <person name="Gao W."/>
            <person name="Li Q."/>
            <person name="Xu G."/>
            <person name="Zheng L."/>
        </authorList>
    </citation>
    <scope>NUCLEOTIDE SEQUENCE [LARGE SCALE GENOMIC DNA]</scope>
    <source>
        <strain evidence="2 3">D15-8W</strain>
    </source>
</reference>
<feature type="domain" description="DUF7673" evidence="1">
    <location>
        <begin position="32"/>
        <end position="112"/>
    </location>
</feature>
<dbReference type="Proteomes" id="UP000013165">
    <property type="component" value="Unassembled WGS sequence"/>
</dbReference>
<proteinExistence type="predicted"/>
<dbReference type="AlphaFoldDB" id="N6WR63"/>
<dbReference type="STRING" id="626887.J057_21770"/>
<organism evidence="2 3">
    <name type="scientific">Marinobacter nanhaiticus D15-8W</name>
    <dbReference type="NCBI Taxonomy" id="626887"/>
    <lineage>
        <taxon>Bacteria</taxon>
        <taxon>Pseudomonadati</taxon>
        <taxon>Pseudomonadota</taxon>
        <taxon>Gammaproteobacteria</taxon>
        <taxon>Pseudomonadales</taxon>
        <taxon>Marinobacteraceae</taxon>
        <taxon>Marinobacter</taxon>
    </lineage>
</organism>
<dbReference type="RefSeq" id="WP_004582286.1">
    <property type="nucleotide sequence ID" value="NZ_AP028878.1"/>
</dbReference>
<dbReference type="EMBL" id="APLQ01000014">
    <property type="protein sequence ID" value="ENO14066.1"/>
    <property type="molecule type" value="Genomic_DNA"/>
</dbReference>
<dbReference type="HOGENOM" id="CLU_2012524_0_0_6"/>
<protein>
    <recommendedName>
        <fullName evidence="1">DUF7673 domain-containing protein</fullName>
    </recommendedName>
</protein>
<dbReference type="InterPro" id="IPR056090">
    <property type="entry name" value="DUF7673"/>
</dbReference>